<sequence>MPEFEKYDGTKNPRDHILSFQNKMAPFSTDDKFLMYNFMFSLTGSAITWYNHARSKEHSKLE</sequence>
<protein>
    <recommendedName>
        <fullName evidence="4">Retrotransposon gag protein</fullName>
    </recommendedName>
</protein>
<name>A0A1R3G594_9ROSI</name>
<dbReference type="Proteomes" id="UP000187203">
    <property type="component" value="Unassembled WGS sequence"/>
</dbReference>
<evidence type="ECO:0000313" key="2">
    <source>
        <dbReference type="EMBL" id="OMO53227.1"/>
    </source>
</evidence>
<accession>A0A1R3G594</accession>
<reference evidence="3" key="1">
    <citation type="submission" date="2013-09" db="EMBL/GenBank/DDBJ databases">
        <title>Corchorus olitorius genome sequencing.</title>
        <authorList>
            <person name="Alam M."/>
            <person name="Haque M.S."/>
            <person name="Islam M.S."/>
            <person name="Emdad E.M."/>
            <person name="Islam M.M."/>
            <person name="Ahmed B."/>
            <person name="Halim A."/>
            <person name="Hossen Q.M.M."/>
            <person name="Hossain M.Z."/>
            <person name="Ahmed R."/>
            <person name="Khan M.M."/>
            <person name="Islam R."/>
            <person name="Rashid M.M."/>
            <person name="Khan S.A."/>
            <person name="Rahman M.S."/>
            <person name="Alam M."/>
            <person name="Yahiya A.S."/>
            <person name="Khan M.S."/>
            <person name="Azam M.S."/>
            <person name="Haque T."/>
            <person name="Lashkar M.Z.H."/>
            <person name="Akhand A.I."/>
            <person name="Morshed G."/>
            <person name="Roy S."/>
            <person name="Uddin K.S."/>
            <person name="Rabeya T."/>
            <person name="Hossain A.S."/>
            <person name="Chowdhury A."/>
            <person name="Snigdha A.R."/>
            <person name="Mortoza M.S."/>
            <person name="Matin S.A."/>
            <person name="Hoque S.M.E."/>
            <person name="Islam M.K."/>
            <person name="Roy D.K."/>
            <person name="Haider R."/>
            <person name="Moosa M.M."/>
            <person name="Elias S.M."/>
            <person name="Hasan A.M."/>
            <person name="Jahan S."/>
            <person name="Shafiuddin M."/>
            <person name="Mahmood N."/>
            <person name="Shommy N.S."/>
        </authorList>
    </citation>
    <scope>NUCLEOTIDE SEQUENCE [LARGE SCALE GENOMIC DNA]</scope>
    <source>
        <strain evidence="3">cv. O-4</strain>
    </source>
</reference>
<dbReference type="OrthoDB" id="1748993at2759"/>
<keyword evidence="3" id="KW-1185">Reference proteome</keyword>
<dbReference type="AlphaFoldDB" id="A0A1R3G594"/>
<keyword evidence="1" id="KW-0812">Transmembrane</keyword>
<organism evidence="2 3">
    <name type="scientific">Corchorus olitorius</name>
    <dbReference type="NCBI Taxonomy" id="93759"/>
    <lineage>
        <taxon>Eukaryota</taxon>
        <taxon>Viridiplantae</taxon>
        <taxon>Streptophyta</taxon>
        <taxon>Embryophyta</taxon>
        <taxon>Tracheophyta</taxon>
        <taxon>Spermatophyta</taxon>
        <taxon>Magnoliopsida</taxon>
        <taxon>eudicotyledons</taxon>
        <taxon>Gunneridae</taxon>
        <taxon>Pentapetalae</taxon>
        <taxon>rosids</taxon>
        <taxon>malvids</taxon>
        <taxon>Malvales</taxon>
        <taxon>Malvaceae</taxon>
        <taxon>Grewioideae</taxon>
        <taxon>Apeibeae</taxon>
        <taxon>Corchorus</taxon>
    </lineage>
</organism>
<evidence type="ECO:0000313" key="3">
    <source>
        <dbReference type="Proteomes" id="UP000187203"/>
    </source>
</evidence>
<evidence type="ECO:0000256" key="1">
    <source>
        <dbReference type="SAM" id="Phobius"/>
    </source>
</evidence>
<evidence type="ECO:0008006" key="4">
    <source>
        <dbReference type="Google" id="ProtNLM"/>
    </source>
</evidence>
<feature type="transmembrane region" description="Helical" evidence="1">
    <location>
        <begin position="33"/>
        <end position="50"/>
    </location>
</feature>
<proteinExistence type="predicted"/>
<comment type="caution">
    <text evidence="2">The sequence shown here is derived from an EMBL/GenBank/DDBJ whole genome shotgun (WGS) entry which is preliminary data.</text>
</comment>
<dbReference type="EMBL" id="AWUE01023605">
    <property type="protein sequence ID" value="OMO53227.1"/>
    <property type="molecule type" value="Genomic_DNA"/>
</dbReference>
<keyword evidence="1" id="KW-1133">Transmembrane helix</keyword>
<keyword evidence="1" id="KW-0472">Membrane</keyword>
<gene>
    <name evidence="2" type="ORF">COLO4_36804</name>
</gene>